<dbReference type="CDD" id="cd00085">
    <property type="entry name" value="HNHc"/>
    <property type="match status" value="1"/>
</dbReference>
<dbReference type="InterPro" id="IPR002711">
    <property type="entry name" value="HNH"/>
</dbReference>
<evidence type="ECO:0000259" key="2">
    <source>
        <dbReference type="SMART" id="SM00507"/>
    </source>
</evidence>
<keyword evidence="1" id="KW-0479">Metal-binding</keyword>
<dbReference type="GO" id="GO:0016787">
    <property type="term" value="F:hydrolase activity"/>
    <property type="evidence" value="ECO:0007669"/>
    <property type="project" value="UniProtKB-KW"/>
</dbReference>
<keyword evidence="3" id="KW-0540">Nuclease</keyword>
<dbReference type="EC" id="3.1.-.-" evidence="3"/>
<evidence type="ECO:0000256" key="1">
    <source>
        <dbReference type="ARBA" id="ARBA00022723"/>
    </source>
</evidence>
<dbReference type="PROSITE" id="PS00202">
    <property type="entry name" value="RUBREDOXIN"/>
    <property type="match status" value="1"/>
</dbReference>
<accession>A0ABU8YPQ9</accession>
<reference evidence="3 4" key="1">
    <citation type="journal article" date="2020" name="Harmful Algae">
        <title>Molecular and morphological characterization of a novel dihydroanatoxin-a producing Microcoleus species (cyanobacteria) from the Russian River, California, USA.</title>
        <authorList>
            <person name="Conklin K.Y."/>
            <person name="Stancheva R."/>
            <person name="Otten T.G."/>
            <person name="Fadness R."/>
            <person name="Boyer G.L."/>
            <person name="Read B."/>
            <person name="Zhang X."/>
            <person name="Sheath R.G."/>
        </authorList>
    </citation>
    <scope>NUCLEOTIDE SEQUENCE [LARGE SCALE GENOMIC DNA]</scope>
    <source>
        <strain evidence="3 4">PTRS2</strain>
    </source>
</reference>
<name>A0ABU8YPQ9_9CYAN</name>
<feature type="domain" description="HNH nuclease" evidence="2">
    <location>
        <begin position="31"/>
        <end position="83"/>
    </location>
</feature>
<dbReference type="Pfam" id="PF01844">
    <property type="entry name" value="HNH"/>
    <property type="match status" value="1"/>
</dbReference>
<keyword evidence="4" id="KW-1185">Reference proteome</keyword>
<evidence type="ECO:0000313" key="3">
    <source>
        <dbReference type="EMBL" id="MEK0186356.1"/>
    </source>
</evidence>
<keyword evidence="3" id="KW-0255">Endonuclease</keyword>
<dbReference type="SMART" id="SM00507">
    <property type="entry name" value="HNHc"/>
    <property type="match status" value="1"/>
</dbReference>
<dbReference type="RefSeq" id="WP_340524734.1">
    <property type="nucleotide sequence ID" value="NZ_JBBLXS010000207.1"/>
</dbReference>
<proteinExistence type="predicted"/>
<dbReference type="Gene3D" id="1.10.30.50">
    <property type="match status" value="1"/>
</dbReference>
<gene>
    <name evidence="3" type="ORF">WMG39_16080</name>
</gene>
<protein>
    <submittedName>
        <fullName evidence="3">HNH endonuclease signature motif containing protein</fullName>
        <ecNumber evidence="3">3.1.-.-</ecNumber>
    </submittedName>
</protein>
<dbReference type="GO" id="GO:0004519">
    <property type="term" value="F:endonuclease activity"/>
    <property type="evidence" value="ECO:0007669"/>
    <property type="project" value="UniProtKB-KW"/>
</dbReference>
<organism evidence="3 4">
    <name type="scientific">Microcoleus anatoxicus PTRS2</name>
    <dbReference type="NCBI Taxonomy" id="2705321"/>
    <lineage>
        <taxon>Bacteria</taxon>
        <taxon>Bacillati</taxon>
        <taxon>Cyanobacteriota</taxon>
        <taxon>Cyanophyceae</taxon>
        <taxon>Oscillatoriophycideae</taxon>
        <taxon>Oscillatoriales</taxon>
        <taxon>Microcoleaceae</taxon>
        <taxon>Microcoleus</taxon>
        <taxon>Microcoleus anatoxicus</taxon>
    </lineage>
</organism>
<sequence length="96" mass="11061">MASPDDPTLTKYWQDRQSKYGKSYWAKGSKPYNVAVNQNWKCPVCGEHLFNGEELHTHHKIRVKDGGTDKAQNLVHLHKACHRHEHTGKRSEVLEA</sequence>
<dbReference type="EMBL" id="JBBLXS010000207">
    <property type="protein sequence ID" value="MEK0186356.1"/>
    <property type="molecule type" value="Genomic_DNA"/>
</dbReference>
<evidence type="ECO:0000313" key="4">
    <source>
        <dbReference type="Proteomes" id="UP001384579"/>
    </source>
</evidence>
<dbReference type="InterPro" id="IPR018527">
    <property type="entry name" value="Rubredoxin_Fe_BS"/>
</dbReference>
<dbReference type="Proteomes" id="UP001384579">
    <property type="component" value="Unassembled WGS sequence"/>
</dbReference>
<dbReference type="InterPro" id="IPR003615">
    <property type="entry name" value="HNH_nuc"/>
</dbReference>
<keyword evidence="3" id="KW-0378">Hydrolase</keyword>
<comment type="caution">
    <text evidence="3">The sequence shown here is derived from an EMBL/GenBank/DDBJ whole genome shotgun (WGS) entry which is preliminary data.</text>
</comment>